<name>A0AAP9ACM5_UREUR</name>
<reference evidence="3 4" key="1">
    <citation type="submission" date="2018-07" db="EMBL/GenBank/DDBJ databases">
        <title>Ureaplasma urealyticum 1000 the multidrug-resistant clinical isolate obtained from scrapings of the urogenital tract of a woman with inflammatory diseases of the reproductive organs.</title>
        <authorList>
            <person name="Kolesnikova E.A."/>
            <person name="Alekseeva A.E."/>
            <person name="Brusnigina N.F."/>
            <person name="Makhova M.A."/>
        </authorList>
    </citation>
    <scope>NUCLEOTIDE SEQUENCE [LARGE SCALE GENOMIC DNA]</scope>
    <source>
        <strain evidence="3 4">1000</strain>
    </source>
</reference>
<accession>A0AAP9ACM5</accession>
<evidence type="ECO:0000313" key="6">
    <source>
        <dbReference type="Proteomes" id="UP001201240"/>
    </source>
</evidence>
<dbReference type="Proteomes" id="UP001201240">
    <property type="component" value="Unassembled WGS sequence"/>
</dbReference>
<evidence type="ECO:0000313" key="2">
    <source>
        <dbReference type="EMBL" id="QDI65017.1"/>
    </source>
</evidence>
<protein>
    <submittedName>
        <fullName evidence="2">DUF3196 domain-containing protein</fullName>
    </submittedName>
    <submittedName>
        <fullName evidence="1">DUF3196 family protein</fullName>
    </submittedName>
</protein>
<reference evidence="1 6" key="3">
    <citation type="submission" date="2021-10" db="EMBL/GenBank/DDBJ databases">
        <title>Sequencing the mobilome of antimicrobial resistant bacterial isolates spanning a range of GC content: The potential of a sustainable low cost, low infrastructure approach for surveillance with Oxford Nanopore sequencing.</title>
        <authorList>
            <person name="Sands K."/>
        </authorList>
    </citation>
    <scope>NUCLEOTIDE SEQUENCE [LARGE SCALE GENOMIC DNA]</scope>
    <source>
        <strain evidence="1 6">MIN-202</strain>
    </source>
</reference>
<dbReference type="Proteomes" id="UP000253077">
    <property type="component" value="Unassembled WGS sequence"/>
</dbReference>
<proteinExistence type="predicted"/>
<dbReference type="SUPFAM" id="SSF116965">
    <property type="entry name" value="Hypothetical protein MPN330"/>
    <property type="match status" value="1"/>
</dbReference>
<dbReference type="EMBL" id="CP041200">
    <property type="protein sequence ID" value="QDI65017.1"/>
    <property type="molecule type" value="Genomic_DNA"/>
</dbReference>
<organism evidence="2 5">
    <name type="scientific">Ureaplasma urealyticum</name>
    <name type="common">Ureaplasma urealyticum biotype 2</name>
    <dbReference type="NCBI Taxonomy" id="2130"/>
    <lineage>
        <taxon>Bacteria</taxon>
        <taxon>Bacillati</taxon>
        <taxon>Mycoplasmatota</taxon>
        <taxon>Mycoplasmoidales</taxon>
        <taxon>Mycoplasmoidaceae</taxon>
        <taxon>Ureaplasma</taxon>
    </lineage>
</organism>
<evidence type="ECO:0000313" key="4">
    <source>
        <dbReference type="Proteomes" id="UP000253077"/>
    </source>
</evidence>
<evidence type="ECO:0000313" key="1">
    <source>
        <dbReference type="EMBL" id="MCF1349103.1"/>
    </source>
</evidence>
<dbReference type="AlphaFoldDB" id="A0AAP9ACM5"/>
<sequence>MNAIIIPKNILIKKVVHIILKTKREVVKIMNNDYKGHIKKYFDDILKQAKQVLQKRDYGYAYDLISNEFNNPLIDLKTLQEFEDFALEIKKSAELDFIDENEAKLAKTEFYHKIHDPKTTYVSLAYLETFLMRFINEIDQLDIAFLNNLLSNKTINGSTKLDILDLLAVNNIDQNFDFYNKYLKQSKSINPTNPSEHHLMVVQIQNYLNNDLAKNPSLLNLANKLLMMYITYHFPFAFTHDPNIIAKTIIDYTKSAMSDFECEYNQQQKDIVACINKILEEEQE</sequence>
<gene>
    <name evidence="3" type="ORF">DSQ42_02315</name>
    <name evidence="2" type="ORF">FJM05_02320</name>
    <name evidence="1" type="ORF">LH652_02205</name>
</gene>
<dbReference type="InterPro" id="IPR024503">
    <property type="entry name" value="DUF3196"/>
</dbReference>
<reference evidence="2 5" key="2">
    <citation type="submission" date="2019-07" db="EMBL/GenBank/DDBJ databases">
        <title>Comparative genomics of three clinical Ureaplasma species: analysis of their core genomes and virulence factors.</title>
        <authorList>
            <person name="Yang T."/>
            <person name="Zhang Y."/>
            <person name="Li X."/>
            <person name="Kong Y."/>
            <person name="Yu H."/>
            <person name="Ruan Z."/>
            <person name="Xie X."/>
            <person name="Zhang J."/>
        </authorList>
    </citation>
    <scope>NUCLEOTIDE SEQUENCE [LARGE SCALE GENOMIC DNA]</scope>
    <source>
        <strain evidence="2 5">132</strain>
    </source>
</reference>
<dbReference type="Proteomes" id="UP000318231">
    <property type="component" value="Chromosome"/>
</dbReference>
<evidence type="ECO:0000313" key="3">
    <source>
        <dbReference type="EMBL" id="RCJ01085.1"/>
    </source>
</evidence>
<evidence type="ECO:0000313" key="5">
    <source>
        <dbReference type="Proteomes" id="UP000318231"/>
    </source>
</evidence>
<dbReference type="EMBL" id="QOKT01000007">
    <property type="protein sequence ID" value="RCJ01085.1"/>
    <property type="molecule type" value="Genomic_DNA"/>
</dbReference>
<dbReference type="Pfam" id="PF11428">
    <property type="entry name" value="DUF3196"/>
    <property type="match status" value="1"/>
</dbReference>
<dbReference type="EMBL" id="JAJBIS010000001">
    <property type="protein sequence ID" value="MCF1349103.1"/>
    <property type="molecule type" value="Genomic_DNA"/>
</dbReference>